<dbReference type="Proteomes" id="UP000253318">
    <property type="component" value="Unassembled WGS sequence"/>
</dbReference>
<keyword evidence="4" id="KW-1003">Cell membrane</keyword>
<dbReference type="GO" id="GO:0022857">
    <property type="term" value="F:transmembrane transporter activity"/>
    <property type="evidence" value="ECO:0007669"/>
    <property type="project" value="InterPro"/>
</dbReference>
<dbReference type="OrthoDB" id="2574111at2"/>
<comment type="similarity">
    <text evidence="2">Belongs to the binding-protein-dependent transport system permease family. FecCD subfamily.</text>
</comment>
<feature type="transmembrane region" description="Helical" evidence="8">
    <location>
        <begin position="100"/>
        <end position="120"/>
    </location>
</feature>
<dbReference type="PANTHER" id="PTHR30472">
    <property type="entry name" value="FERRIC ENTEROBACTIN TRANSPORT SYSTEM PERMEASE PROTEIN"/>
    <property type="match status" value="1"/>
</dbReference>
<keyword evidence="9" id="KW-0732">Signal</keyword>
<feature type="transmembrane region" description="Helical" evidence="8">
    <location>
        <begin position="127"/>
        <end position="148"/>
    </location>
</feature>
<keyword evidence="3" id="KW-0813">Transport</keyword>
<dbReference type="GO" id="GO:0005886">
    <property type="term" value="C:plasma membrane"/>
    <property type="evidence" value="ECO:0007669"/>
    <property type="project" value="UniProtKB-SubCell"/>
</dbReference>
<keyword evidence="11" id="KW-1185">Reference proteome</keyword>
<gene>
    <name evidence="10" type="ORF">DEF24_02240</name>
</gene>
<evidence type="ECO:0000256" key="1">
    <source>
        <dbReference type="ARBA" id="ARBA00004651"/>
    </source>
</evidence>
<dbReference type="InterPro" id="IPR000522">
    <property type="entry name" value="ABC_transptr_permease_BtuC"/>
</dbReference>
<feature type="signal peptide" evidence="9">
    <location>
        <begin position="1"/>
        <end position="20"/>
    </location>
</feature>
<dbReference type="Gene3D" id="1.10.3470.10">
    <property type="entry name" value="ABC transporter involved in vitamin B12 uptake, BtuC"/>
    <property type="match status" value="1"/>
</dbReference>
<feature type="transmembrane region" description="Helical" evidence="8">
    <location>
        <begin position="44"/>
        <end position="63"/>
    </location>
</feature>
<comment type="subcellular location">
    <subcellularLocation>
        <location evidence="1">Cell membrane</location>
        <topology evidence="1">Multi-pass membrane protein</topology>
    </subcellularLocation>
</comment>
<dbReference type="EMBL" id="QEIN01000009">
    <property type="protein sequence ID" value="RCV62184.1"/>
    <property type="molecule type" value="Genomic_DNA"/>
</dbReference>
<dbReference type="GO" id="GO:0033214">
    <property type="term" value="P:siderophore-iron import into cell"/>
    <property type="evidence" value="ECO:0007669"/>
    <property type="project" value="TreeGrafter"/>
</dbReference>
<comment type="caution">
    <text evidence="10">The sequence shown here is derived from an EMBL/GenBank/DDBJ whole genome shotgun (WGS) entry which is preliminary data.</text>
</comment>
<feature type="transmembrane region" description="Helical" evidence="8">
    <location>
        <begin position="179"/>
        <end position="199"/>
    </location>
</feature>
<dbReference type="AlphaFoldDB" id="A0A368TBF8"/>
<evidence type="ECO:0000256" key="6">
    <source>
        <dbReference type="ARBA" id="ARBA00022989"/>
    </source>
</evidence>
<dbReference type="PANTHER" id="PTHR30472:SF37">
    <property type="entry name" value="FE(3+) DICITRATE TRANSPORT SYSTEM PERMEASE PROTEIN FECD-RELATED"/>
    <property type="match status" value="1"/>
</dbReference>
<feature type="transmembrane region" description="Helical" evidence="8">
    <location>
        <begin position="262"/>
        <end position="283"/>
    </location>
</feature>
<protein>
    <submittedName>
        <fullName evidence="10">Iron ABC transporter</fullName>
    </submittedName>
</protein>
<keyword evidence="7 8" id="KW-0472">Membrane</keyword>
<organism evidence="10 11">
    <name type="scientific">Marinitenerispora sediminis</name>
    <dbReference type="NCBI Taxonomy" id="1931232"/>
    <lineage>
        <taxon>Bacteria</taxon>
        <taxon>Bacillati</taxon>
        <taxon>Actinomycetota</taxon>
        <taxon>Actinomycetes</taxon>
        <taxon>Streptosporangiales</taxon>
        <taxon>Nocardiopsidaceae</taxon>
        <taxon>Marinitenerispora</taxon>
    </lineage>
</organism>
<sequence>MLAAGCVAALCLGRPVIAPAALPQALTDPDSLTGVVVREIRLPRMLLGLCAGVALGSAGLLLQEALRNPLAVPELLGVSAGSAAVVAAVTVFGLPVAAAAVPGLALAGGIAGGGVCLLVARRAGNAAAMLLTGAAVAAALNGVVYAITSMADQFQLGLVFRYVLGSLVGAGWPELAMMAPWLVVAAPALLCCLPLLGVLGLGDDAAASLGLHPDRARLAVLAVAAVLVSVVVAACGPISWVGFLAPMLARALLPSATPRARLGWAALLGGTITVLADLAARTAFHPLELPLGAFTGTVGIVGGLLLLRARAIAGSG</sequence>
<evidence type="ECO:0000256" key="3">
    <source>
        <dbReference type="ARBA" id="ARBA00022448"/>
    </source>
</evidence>
<dbReference type="Pfam" id="PF01032">
    <property type="entry name" value="FecCD"/>
    <property type="match status" value="1"/>
</dbReference>
<proteinExistence type="inferred from homology"/>
<reference evidence="10 11" key="1">
    <citation type="submission" date="2018-04" db="EMBL/GenBank/DDBJ databases">
        <title>Novel actinobacteria from marine sediment.</title>
        <authorList>
            <person name="Ng Z.Y."/>
            <person name="Tan G.Y.A."/>
        </authorList>
    </citation>
    <scope>NUCLEOTIDE SEQUENCE [LARGE SCALE GENOMIC DNA]</scope>
    <source>
        <strain evidence="10 11">TPS81</strain>
    </source>
</reference>
<dbReference type="SUPFAM" id="SSF81345">
    <property type="entry name" value="ABC transporter involved in vitamin B12 uptake, BtuC"/>
    <property type="match status" value="1"/>
</dbReference>
<dbReference type="InterPro" id="IPR037294">
    <property type="entry name" value="ABC_BtuC-like"/>
</dbReference>
<evidence type="ECO:0000256" key="8">
    <source>
        <dbReference type="SAM" id="Phobius"/>
    </source>
</evidence>
<evidence type="ECO:0000256" key="7">
    <source>
        <dbReference type="ARBA" id="ARBA00023136"/>
    </source>
</evidence>
<evidence type="ECO:0000256" key="9">
    <source>
        <dbReference type="SAM" id="SignalP"/>
    </source>
</evidence>
<keyword evidence="6 8" id="KW-1133">Transmembrane helix</keyword>
<evidence type="ECO:0000256" key="4">
    <source>
        <dbReference type="ARBA" id="ARBA00022475"/>
    </source>
</evidence>
<evidence type="ECO:0000313" key="10">
    <source>
        <dbReference type="EMBL" id="RCV62184.1"/>
    </source>
</evidence>
<feature type="transmembrane region" description="Helical" evidence="8">
    <location>
        <begin position="219"/>
        <end position="241"/>
    </location>
</feature>
<name>A0A368TBF8_9ACTN</name>
<evidence type="ECO:0000313" key="11">
    <source>
        <dbReference type="Proteomes" id="UP000253318"/>
    </source>
</evidence>
<evidence type="ECO:0000256" key="2">
    <source>
        <dbReference type="ARBA" id="ARBA00007935"/>
    </source>
</evidence>
<keyword evidence="5 8" id="KW-0812">Transmembrane</keyword>
<accession>A0A368TBF8</accession>
<feature type="chain" id="PRO_5016562648" evidence="9">
    <location>
        <begin position="21"/>
        <end position="316"/>
    </location>
</feature>
<feature type="transmembrane region" description="Helical" evidence="8">
    <location>
        <begin position="75"/>
        <end position="94"/>
    </location>
</feature>
<feature type="transmembrane region" description="Helical" evidence="8">
    <location>
        <begin position="154"/>
        <end position="172"/>
    </location>
</feature>
<evidence type="ECO:0000256" key="5">
    <source>
        <dbReference type="ARBA" id="ARBA00022692"/>
    </source>
</evidence>
<feature type="transmembrane region" description="Helical" evidence="8">
    <location>
        <begin position="289"/>
        <end position="307"/>
    </location>
</feature>